<dbReference type="RefSeq" id="WP_138107922.1">
    <property type="nucleotide sequence ID" value="NZ_VBRA02000009.1"/>
</dbReference>
<keyword evidence="3 4" id="KW-0687">Ribonucleoprotein</keyword>
<protein>
    <recommendedName>
        <fullName evidence="4">Large ribosomal subunit protein uL15</fullName>
    </recommendedName>
</protein>
<dbReference type="InterPro" id="IPR021131">
    <property type="entry name" value="Ribosomal_uL15/eL18"/>
</dbReference>
<comment type="caution">
    <text evidence="7">The sequence shown here is derived from an EMBL/GenBank/DDBJ whole genome shotgun (WGS) entry which is preliminary data.</text>
</comment>
<name>A0ABS5BIJ0_9MOLU</name>
<dbReference type="HAMAP" id="MF_01341">
    <property type="entry name" value="Ribosomal_uL15"/>
    <property type="match status" value="1"/>
</dbReference>
<dbReference type="InterPro" id="IPR005749">
    <property type="entry name" value="Ribosomal_uL15_bac-type"/>
</dbReference>
<dbReference type="EMBL" id="VBRA02000009">
    <property type="protein sequence ID" value="MBP3059400.1"/>
    <property type="molecule type" value="Genomic_DNA"/>
</dbReference>
<accession>A0ABS5BIJ0</accession>
<dbReference type="PANTHER" id="PTHR12934">
    <property type="entry name" value="50S RIBOSOMAL PROTEIN L15"/>
    <property type="match status" value="1"/>
</dbReference>
<sequence>MLNSLKPVKGSRKTTKRLGRGPGSGNGKTSGRGSKGQLARSGGNVRIGFEGGQTPFFQRIPKRGFHNINKKNYSLVNLQDLEIFDNGTLVNRELLIKNKIIKKNNLLIKVLSKGNFTKKLTVQASKFSNKSKEIIKKNGGNAEILN</sequence>
<evidence type="ECO:0000313" key="7">
    <source>
        <dbReference type="EMBL" id="MBP3059400.1"/>
    </source>
</evidence>
<dbReference type="InterPro" id="IPR036227">
    <property type="entry name" value="Ribosomal_uL15/eL18_sf"/>
</dbReference>
<dbReference type="Proteomes" id="UP001192346">
    <property type="component" value="Unassembled WGS sequence"/>
</dbReference>
<dbReference type="GO" id="GO:0005840">
    <property type="term" value="C:ribosome"/>
    <property type="evidence" value="ECO:0007669"/>
    <property type="project" value="UniProtKB-KW"/>
</dbReference>
<feature type="compositionally biased region" description="Gly residues" evidence="5">
    <location>
        <begin position="20"/>
        <end position="34"/>
    </location>
</feature>
<dbReference type="NCBIfam" id="TIGR01071">
    <property type="entry name" value="rplO_bact"/>
    <property type="match status" value="1"/>
</dbReference>
<organism evidence="7 8">
    <name type="scientific">Texas Phoenix palm phytoplasma</name>
    <dbReference type="NCBI Taxonomy" id="176709"/>
    <lineage>
        <taxon>Bacteria</taxon>
        <taxon>Bacillati</taxon>
        <taxon>Mycoplasmatota</taxon>
        <taxon>Mollicutes</taxon>
        <taxon>Acholeplasmatales</taxon>
        <taxon>Acholeplasmataceae</taxon>
        <taxon>Candidatus Phytoplasma</taxon>
        <taxon>16SrIV (Coconut lethal yellows group)</taxon>
    </lineage>
</organism>
<proteinExistence type="inferred from homology"/>
<keyword evidence="4" id="KW-0694">RNA-binding</keyword>
<reference evidence="7" key="1">
    <citation type="submission" date="2019-10" db="EMBL/GenBank/DDBJ databases">
        <title>Whole Genome Sequencing and Characterization of Texas Phoenix Palm Decline Phytoplasma Belongs to Lethal Yellowing (16SrIV) Group.</title>
        <authorList>
            <person name="Bao M."/>
        </authorList>
    </citation>
    <scope>NUCLEOTIDE SEQUENCE [LARGE SCALE GENOMIC DNA]</scope>
    <source>
        <strain evidence="7">ACPD</strain>
    </source>
</reference>
<comment type="function">
    <text evidence="4">Binds to the 23S rRNA.</text>
</comment>
<gene>
    <name evidence="4 7" type="primary">rplO</name>
    <name evidence="7" type="ORF">FEF22_001200</name>
</gene>
<evidence type="ECO:0000256" key="4">
    <source>
        <dbReference type="HAMAP-Rule" id="MF_01341"/>
    </source>
</evidence>
<evidence type="ECO:0000256" key="3">
    <source>
        <dbReference type="ARBA" id="ARBA00023274"/>
    </source>
</evidence>
<comment type="subunit">
    <text evidence="4">Part of the 50S ribosomal subunit.</text>
</comment>
<evidence type="ECO:0000313" key="8">
    <source>
        <dbReference type="Proteomes" id="UP001192346"/>
    </source>
</evidence>
<dbReference type="Pfam" id="PF00828">
    <property type="entry name" value="Ribosomal_L27A"/>
    <property type="match status" value="1"/>
</dbReference>
<feature type="domain" description="Large ribosomal subunit protein uL15/eL18" evidence="6">
    <location>
        <begin position="76"/>
        <end position="143"/>
    </location>
</feature>
<evidence type="ECO:0000256" key="5">
    <source>
        <dbReference type="SAM" id="MobiDB-lite"/>
    </source>
</evidence>
<dbReference type="InterPro" id="IPR030878">
    <property type="entry name" value="Ribosomal_uL15"/>
</dbReference>
<feature type="region of interest" description="Disordered" evidence="5">
    <location>
        <begin position="1"/>
        <end position="47"/>
    </location>
</feature>
<evidence type="ECO:0000256" key="2">
    <source>
        <dbReference type="ARBA" id="ARBA00022980"/>
    </source>
</evidence>
<dbReference type="Gene3D" id="3.100.10.10">
    <property type="match status" value="1"/>
</dbReference>
<evidence type="ECO:0000256" key="1">
    <source>
        <dbReference type="ARBA" id="ARBA00007320"/>
    </source>
</evidence>
<keyword evidence="4" id="KW-0699">rRNA-binding</keyword>
<keyword evidence="8" id="KW-1185">Reference proteome</keyword>
<dbReference type="PANTHER" id="PTHR12934:SF11">
    <property type="entry name" value="LARGE RIBOSOMAL SUBUNIT PROTEIN UL15M"/>
    <property type="match status" value="1"/>
</dbReference>
<dbReference type="SUPFAM" id="SSF52080">
    <property type="entry name" value="Ribosomal proteins L15p and L18e"/>
    <property type="match status" value="1"/>
</dbReference>
<evidence type="ECO:0000259" key="6">
    <source>
        <dbReference type="Pfam" id="PF00828"/>
    </source>
</evidence>
<comment type="similarity">
    <text evidence="1 4">Belongs to the universal ribosomal protein uL15 family.</text>
</comment>
<keyword evidence="2 4" id="KW-0689">Ribosomal protein</keyword>
<feature type="compositionally biased region" description="Basic residues" evidence="5">
    <location>
        <begin position="9"/>
        <end position="19"/>
    </location>
</feature>